<organism evidence="2 3">
    <name type="scientific">Blastomyces percursus</name>
    <dbReference type="NCBI Taxonomy" id="1658174"/>
    <lineage>
        <taxon>Eukaryota</taxon>
        <taxon>Fungi</taxon>
        <taxon>Dikarya</taxon>
        <taxon>Ascomycota</taxon>
        <taxon>Pezizomycotina</taxon>
        <taxon>Eurotiomycetes</taxon>
        <taxon>Eurotiomycetidae</taxon>
        <taxon>Onygenales</taxon>
        <taxon>Ajellomycetaceae</taxon>
        <taxon>Blastomyces</taxon>
    </lineage>
</organism>
<dbReference type="InterPro" id="IPR006941">
    <property type="entry name" value="RNase_CAF1"/>
</dbReference>
<dbReference type="AlphaFoldDB" id="A0A1J9R952"/>
<dbReference type="Gene3D" id="3.30.420.10">
    <property type="entry name" value="Ribonuclease H-like superfamily/Ribonuclease H"/>
    <property type="match status" value="2"/>
</dbReference>
<dbReference type="GO" id="GO:0000175">
    <property type="term" value="F:3'-5'-RNA exonuclease activity"/>
    <property type="evidence" value="ECO:0007669"/>
    <property type="project" value="TreeGrafter"/>
</dbReference>
<sequence length="328" mass="37626">MDVTRQSFSQRLLNCLAESSFVALDLEFSGIVPKRSAPSPGGNLWGEQQTLQTRYEEVKEAADTYQVLQIGLTFAMEDKETATYVLRPYNLHLNPVLDEKLGVERRWSYQSCAIEFLIKNGFRMEAPFVEGLSYLSRLEEQLAMTKLAERENRTAKLADIKPENMDPESRAFVAEVRGLVDSWIDEIGLVRAEYLSLVSISRNTFVQIIPYNKQREEYIRIDKCRALRERIVQQMGFRWIVEGMVGGDLSAMDPSVFLPCVTDSATVDTNALSNYFDDSRSKLKSRQPVLVGHNLFTDLINFYKCFIGNLPDRIEDFKEAIQTHYFPL</sequence>
<dbReference type="VEuPathDB" id="FungiDB:ACJ73_04129"/>
<evidence type="ECO:0000313" key="2">
    <source>
        <dbReference type="EMBL" id="OJD24508.1"/>
    </source>
</evidence>
<dbReference type="Pfam" id="PF04857">
    <property type="entry name" value="CAF1"/>
    <property type="match status" value="1"/>
</dbReference>
<evidence type="ECO:0000256" key="1">
    <source>
        <dbReference type="ARBA" id="ARBA00008372"/>
    </source>
</evidence>
<comment type="caution">
    <text evidence="2">The sequence shown here is derived from an EMBL/GenBank/DDBJ whole genome shotgun (WGS) entry which is preliminary data.</text>
</comment>
<dbReference type="GO" id="GO:1990431">
    <property type="term" value="P:priRNA 3'-end processing"/>
    <property type="evidence" value="ECO:0007669"/>
    <property type="project" value="TreeGrafter"/>
</dbReference>
<dbReference type="InterPro" id="IPR051181">
    <property type="entry name" value="CAF1_poly(A)_ribonucleases"/>
</dbReference>
<dbReference type="EMBL" id="LGTZ01000548">
    <property type="protein sequence ID" value="OJD24508.1"/>
    <property type="molecule type" value="Genomic_DNA"/>
</dbReference>
<protein>
    <submittedName>
        <fullName evidence="2">Uncharacterized protein</fullName>
    </submittedName>
</protein>
<dbReference type="PANTHER" id="PTHR15092:SF22">
    <property type="entry name" value="POLY(A)-SPECIFIC RIBONUCLEASE PNLDC1"/>
    <property type="match status" value="1"/>
</dbReference>
<reference evidence="2 3" key="1">
    <citation type="submission" date="2015-08" db="EMBL/GenBank/DDBJ databases">
        <title>Emmonsia species relationships and genome sequence.</title>
        <authorList>
            <person name="Cuomo C.A."/>
            <person name="Schwartz I.S."/>
            <person name="Kenyon C."/>
            <person name="De Hoog G.S."/>
            <person name="Govender N.P."/>
            <person name="Botha A."/>
            <person name="Moreno L."/>
            <person name="De Vries M."/>
            <person name="Munoz J.F."/>
            <person name="Stielow J.B."/>
        </authorList>
    </citation>
    <scope>NUCLEOTIDE SEQUENCE [LARGE SCALE GENOMIC DNA]</scope>
    <source>
        <strain evidence="2 3">EI222</strain>
    </source>
</reference>
<dbReference type="SUPFAM" id="SSF53098">
    <property type="entry name" value="Ribonuclease H-like"/>
    <property type="match status" value="1"/>
</dbReference>
<dbReference type="OrthoDB" id="414075at2759"/>
<gene>
    <name evidence="2" type="ORF">ACJ73_04129</name>
</gene>
<dbReference type="GO" id="GO:0005634">
    <property type="term" value="C:nucleus"/>
    <property type="evidence" value="ECO:0007669"/>
    <property type="project" value="TreeGrafter"/>
</dbReference>
<dbReference type="InterPro" id="IPR012337">
    <property type="entry name" value="RNaseH-like_sf"/>
</dbReference>
<dbReference type="GO" id="GO:0000289">
    <property type="term" value="P:nuclear-transcribed mRNA poly(A) tail shortening"/>
    <property type="evidence" value="ECO:0007669"/>
    <property type="project" value="TreeGrafter"/>
</dbReference>
<name>A0A1J9R952_9EURO</name>
<dbReference type="Proteomes" id="UP000242791">
    <property type="component" value="Unassembled WGS sequence"/>
</dbReference>
<dbReference type="PANTHER" id="PTHR15092">
    <property type="entry name" value="POLY A -SPECIFIC RIBONUCLEASE/TARGET OF EGR1, MEMBER 1"/>
    <property type="match status" value="1"/>
</dbReference>
<dbReference type="GO" id="GO:1990432">
    <property type="term" value="P:siRNA 3'-end processing"/>
    <property type="evidence" value="ECO:0007669"/>
    <property type="project" value="TreeGrafter"/>
</dbReference>
<evidence type="ECO:0000313" key="3">
    <source>
        <dbReference type="Proteomes" id="UP000242791"/>
    </source>
</evidence>
<comment type="similarity">
    <text evidence="1">Belongs to the CAF1 family.</text>
</comment>
<keyword evidence="3" id="KW-1185">Reference proteome</keyword>
<dbReference type="InterPro" id="IPR036397">
    <property type="entry name" value="RNaseH_sf"/>
</dbReference>
<accession>A0A1J9R952</accession>
<dbReference type="STRING" id="1658174.A0A1J9R952"/>
<proteinExistence type="inferred from homology"/>
<dbReference type="GO" id="GO:0003723">
    <property type="term" value="F:RNA binding"/>
    <property type="evidence" value="ECO:0007669"/>
    <property type="project" value="TreeGrafter"/>
</dbReference>